<dbReference type="EMBL" id="UHJA01000001">
    <property type="protein sequence ID" value="SUP77306.1"/>
    <property type="molecule type" value="Genomic_DNA"/>
</dbReference>
<name>A0A380PUN5_YERFR</name>
<reference evidence="2 3" key="1">
    <citation type="submission" date="2018-06" db="EMBL/GenBank/DDBJ databases">
        <authorList>
            <consortium name="Pathogen Informatics"/>
            <person name="Doyle S."/>
        </authorList>
    </citation>
    <scope>NUCLEOTIDE SEQUENCE [LARGE SCALE GENOMIC DNA]</scope>
    <source>
        <strain evidence="2 3">NCTC11470</strain>
    </source>
</reference>
<dbReference type="RefSeq" id="WP_305887709.1">
    <property type="nucleotide sequence ID" value="NZ_UHJA01000001.1"/>
</dbReference>
<evidence type="ECO:0000313" key="3">
    <source>
        <dbReference type="Proteomes" id="UP000254835"/>
    </source>
</evidence>
<evidence type="ECO:0000313" key="2">
    <source>
        <dbReference type="EMBL" id="SUP77306.1"/>
    </source>
</evidence>
<feature type="region of interest" description="Disordered" evidence="1">
    <location>
        <begin position="1"/>
        <end position="28"/>
    </location>
</feature>
<organism evidence="2 3">
    <name type="scientific">Yersinia frederiksenii</name>
    <dbReference type="NCBI Taxonomy" id="29484"/>
    <lineage>
        <taxon>Bacteria</taxon>
        <taxon>Pseudomonadati</taxon>
        <taxon>Pseudomonadota</taxon>
        <taxon>Gammaproteobacteria</taxon>
        <taxon>Enterobacterales</taxon>
        <taxon>Yersiniaceae</taxon>
        <taxon>Yersinia</taxon>
    </lineage>
</organism>
<accession>A0A380PUN5</accession>
<sequence>MHRIDTPTAQTDKFGAGKNGFTRGNPQTGVPATALDDDYFDAVQEELAGIVEAAGIVLDKNNRAQVLAAIKQLISSETDIKYLKTANNLVEIKNAGAVAIAATLANLGLSDVAHLPQLTGVVGTLRNAKMSITAASATANFIADELIVQTALGGLQYKLTNFNKIINLATTGAGGMDTGTVPVNGYVALYAIYNPTTQISALLTVNTTSVLAPEICAGVMPSGYTASALVSVWRIASSQFVMGYQADRKIITPVVPATTSTSLPASYIALGLTAIVPVNAKSVNGWVGITTTAPVNNQIFVASSASGIYEHLIQSAPITTLNASLPDIPIITPQAVYYKAASSGTVSLFVIDINGYTF</sequence>
<dbReference type="AlphaFoldDB" id="A0A380PUN5"/>
<dbReference type="Proteomes" id="UP000254835">
    <property type="component" value="Unassembled WGS sequence"/>
</dbReference>
<evidence type="ECO:0000256" key="1">
    <source>
        <dbReference type="SAM" id="MobiDB-lite"/>
    </source>
</evidence>
<proteinExistence type="predicted"/>
<protein>
    <submittedName>
        <fullName evidence="2">Tail fiber protein</fullName>
    </submittedName>
</protein>
<gene>
    <name evidence="2" type="ORF">NCTC11470_02372</name>
</gene>